<organism evidence="2 3">
    <name type="scientific">Chromohalobacter marismortui</name>
    <dbReference type="NCBI Taxonomy" id="42055"/>
    <lineage>
        <taxon>Bacteria</taxon>
        <taxon>Pseudomonadati</taxon>
        <taxon>Pseudomonadota</taxon>
        <taxon>Gammaproteobacteria</taxon>
        <taxon>Oceanospirillales</taxon>
        <taxon>Halomonadaceae</taxon>
        <taxon>Chromohalobacter</taxon>
    </lineage>
</organism>
<evidence type="ECO:0000313" key="3">
    <source>
        <dbReference type="Proteomes" id="UP000295380"/>
    </source>
</evidence>
<feature type="region of interest" description="Disordered" evidence="1">
    <location>
        <begin position="58"/>
        <end position="78"/>
    </location>
</feature>
<accession>A0A4R7NS74</accession>
<evidence type="ECO:0000313" key="2">
    <source>
        <dbReference type="EMBL" id="TDU23542.1"/>
    </source>
</evidence>
<gene>
    <name evidence="2" type="ORF">C8E00_10229</name>
</gene>
<proteinExistence type="predicted"/>
<keyword evidence="3" id="KW-1185">Reference proteome</keyword>
<reference evidence="2 3" key="1">
    <citation type="submission" date="2019-03" db="EMBL/GenBank/DDBJ databases">
        <title>Genomic Encyclopedia of Type Strains, Phase IV (KMG-IV): sequencing the most valuable type-strain genomes for metagenomic binning, comparative biology and taxonomic classification.</title>
        <authorList>
            <person name="Goeker M."/>
        </authorList>
    </citation>
    <scope>NUCLEOTIDE SEQUENCE [LARGE SCALE GENOMIC DNA]</scope>
    <source>
        <strain evidence="2 3">DSM 6770</strain>
    </source>
</reference>
<evidence type="ECO:0000256" key="1">
    <source>
        <dbReference type="SAM" id="MobiDB-lite"/>
    </source>
</evidence>
<dbReference type="EMBL" id="SOBR01000002">
    <property type="protein sequence ID" value="TDU23542.1"/>
    <property type="molecule type" value="Genomic_DNA"/>
</dbReference>
<comment type="caution">
    <text evidence="2">The sequence shown here is derived from an EMBL/GenBank/DDBJ whole genome shotgun (WGS) entry which is preliminary data.</text>
</comment>
<protein>
    <submittedName>
        <fullName evidence="2">Uncharacterized protein</fullName>
    </submittedName>
</protein>
<dbReference type="AlphaFoldDB" id="A0A4R7NS74"/>
<sequence length="104" mass="12171">MDDSLLVSLRRYRPREGRDSLEDYLTEIFDWLLRNSREVAVAFLDTVMRMCRTRNASSCPMPIRTSPGRHKRPIRERASTCSLSGRAAPYFSSTRCMRRSRPSR</sequence>
<name>A0A4R7NS74_9GAMM</name>
<dbReference type="Proteomes" id="UP000295380">
    <property type="component" value="Unassembled WGS sequence"/>
</dbReference>